<dbReference type="PANTHER" id="PTHR22960">
    <property type="entry name" value="MOLYBDOPTERIN COFACTOR SYNTHESIS PROTEIN A"/>
    <property type="match status" value="1"/>
</dbReference>
<dbReference type="Pfam" id="PF04055">
    <property type="entry name" value="Radical_SAM"/>
    <property type="match status" value="1"/>
</dbReference>
<gene>
    <name evidence="17" type="ORF">ARMGADRAFT_1072768</name>
</gene>
<dbReference type="AlphaFoldDB" id="A0A2H3DYZ4"/>
<dbReference type="InterPro" id="IPR010505">
    <property type="entry name" value="MoaA_twitch"/>
</dbReference>
<dbReference type="Proteomes" id="UP000217790">
    <property type="component" value="Unassembled WGS sequence"/>
</dbReference>
<dbReference type="UniPathway" id="UPA00344"/>
<dbReference type="GO" id="GO:0051539">
    <property type="term" value="F:4 iron, 4 sulfur cluster binding"/>
    <property type="evidence" value="ECO:0007669"/>
    <property type="project" value="UniProtKB-KW"/>
</dbReference>
<evidence type="ECO:0000313" key="17">
    <source>
        <dbReference type="EMBL" id="PBL00412.1"/>
    </source>
</evidence>
<dbReference type="SMART" id="SM00729">
    <property type="entry name" value="Elp3"/>
    <property type="match status" value="1"/>
</dbReference>
<dbReference type="InParanoid" id="A0A2H3DYZ4"/>
<keyword evidence="8" id="KW-0479">Metal-binding</keyword>
<dbReference type="InterPro" id="IPR013785">
    <property type="entry name" value="Aldolase_TIM"/>
</dbReference>
<comment type="similarity">
    <text evidence="5">In the N-terminal section; belongs to the radical SAM superfamily. MoaA family.</text>
</comment>
<dbReference type="InterPro" id="IPR058240">
    <property type="entry name" value="rSAM_sf"/>
</dbReference>
<evidence type="ECO:0000256" key="6">
    <source>
        <dbReference type="ARBA" id="ARBA00022485"/>
    </source>
</evidence>
<keyword evidence="6" id="KW-0004">4Fe-4S</keyword>
<dbReference type="InterPro" id="IPR002820">
    <property type="entry name" value="Mopterin_CF_biosynth-C_dom"/>
</dbReference>
<evidence type="ECO:0000256" key="13">
    <source>
        <dbReference type="ARBA" id="ARBA00023150"/>
    </source>
</evidence>
<evidence type="ECO:0000256" key="2">
    <source>
        <dbReference type="ARBA" id="ARBA00001966"/>
    </source>
</evidence>
<reference evidence="18" key="1">
    <citation type="journal article" date="2017" name="Nat. Ecol. Evol.">
        <title>Genome expansion and lineage-specific genetic innovations in the forest pathogenic fungi Armillaria.</title>
        <authorList>
            <person name="Sipos G."/>
            <person name="Prasanna A.N."/>
            <person name="Walter M.C."/>
            <person name="O'Connor E."/>
            <person name="Balint B."/>
            <person name="Krizsan K."/>
            <person name="Kiss B."/>
            <person name="Hess J."/>
            <person name="Varga T."/>
            <person name="Slot J."/>
            <person name="Riley R."/>
            <person name="Boka B."/>
            <person name="Rigling D."/>
            <person name="Barry K."/>
            <person name="Lee J."/>
            <person name="Mihaltcheva S."/>
            <person name="LaButti K."/>
            <person name="Lipzen A."/>
            <person name="Waldron R."/>
            <person name="Moloney N.M."/>
            <person name="Sperisen C."/>
            <person name="Kredics L."/>
            <person name="Vagvoelgyi C."/>
            <person name="Patrignani A."/>
            <person name="Fitzpatrick D."/>
            <person name="Nagy I."/>
            <person name="Doyle S."/>
            <person name="Anderson J.B."/>
            <person name="Grigoriev I.V."/>
            <person name="Gueldener U."/>
            <person name="Muensterkoetter M."/>
            <person name="Nagy L.G."/>
        </authorList>
    </citation>
    <scope>NUCLEOTIDE SEQUENCE [LARGE SCALE GENOMIC DNA]</scope>
    <source>
        <strain evidence="18">Ar21-2</strain>
    </source>
</reference>
<comment type="similarity">
    <text evidence="4">In the C-terminal section; belongs to the MoaC family.</text>
</comment>
<dbReference type="Pfam" id="PF01967">
    <property type="entry name" value="MoaC"/>
    <property type="match status" value="1"/>
</dbReference>
<dbReference type="InterPro" id="IPR047594">
    <property type="entry name" value="MoaC_bact/euk"/>
</dbReference>
<dbReference type="PROSITE" id="PS01305">
    <property type="entry name" value="MOAA_NIFB_PQQE"/>
    <property type="match status" value="1"/>
</dbReference>
<dbReference type="GO" id="GO:0061799">
    <property type="term" value="F:cyclic pyranopterin monophosphate synthase activity"/>
    <property type="evidence" value="ECO:0007669"/>
    <property type="project" value="UniProtKB-EC"/>
</dbReference>
<dbReference type="GO" id="GO:0061798">
    <property type="term" value="F:GTP 3',8'-cyclase activity"/>
    <property type="evidence" value="ECO:0007669"/>
    <property type="project" value="UniProtKB-EC"/>
</dbReference>
<protein>
    <submittedName>
        <fullName evidence="17">Molybdenum cofactor biosynthesis prote</fullName>
    </submittedName>
</protein>
<evidence type="ECO:0000256" key="9">
    <source>
        <dbReference type="ARBA" id="ARBA00022741"/>
    </source>
</evidence>
<dbReference type="InterPro" id="IPR013483">
    <property type="entry name" value="MoaA"/>
</dbReference>
<comment type="cofactor">
    <cofactor evidence="2">
        <name>[4Fe-4S] cluster</name>
        <dbReference type="ChEBI" id="CHEBI:49883"/>
    </cofactor>
</comment>
<dbReference type="InterPro" id="IPR050105">
    <property type="entry name" value="MoCo_biosynth_MoaA/MoaC"/>
</dbReference>
<dbReference type="Gene3D" id="3.20.20.70">
    <property type="entry name" value="Aldolase class I"/>
    <property type="match status" value="1"/>
</dbReference>
<dbReference type="GO" id="GO:0006777">
    <property type="term" value="P:Mo-molybdopterin cofactor biosynthetic process"/>
    <property type="evidence" value="ECO:0007669"/>
    <property type="project" value="UniProtKB-KW"/>
</dbReference>
<dbReference type="SUPFAM" id="SSF55040">
    <property type="entry name" value="Molybdenum cofactor biosynthesis protein C, MoaC"/>
    <property type="match status" value="1"/>
</dbReference>
<dbReference type="SFLD" id="SFLDS00029">
    <property type="entry name" value="Radical_SAM"/>
    <property type="match status" value="1"/>
</dbReference>
<keyword evidence="13" id="KW-0501">Molybdenum cofactor biosynthesis</keyword>
<evidence type="ECO:0000256" key="7">
    <source>
        <dbReference type="ARBA" id="ARBA00022691"/>
    </source>
</evidence>
<dbReference type="InterPro" id="IPR000385">
    <property type="entry name" value="MoaA_NifB_PqqE_Fe-S-bd_CS"/>
</dbReference>
<evidence type="ECO:0000256" key="1">
    <source>
        <dbReference type="ARBA" id="ARBA00001637"/>
    </source>
</evidence>
<dbReference type="GO" id="GO:0046872">
    <property type="term" value="F:metal ion binding"/>
    <property type="evidence" value="ECO:0007669"/>
    <property type="project" value="UniProtKB-KW"/>
</dbReference>
<comment type="catalytic activity">
    <reaction evidence="15">
        <text>GTP + AH2 + S-adenosyl-L-methionine = (8S)-3',8-cyclo-7,8-dihydroguanosine 5'-triphosphate + 5'-deoxyadenosine + L-methionine + A + H(+)</text>
        <dbReference type="Rhea" id="RHEA:49576"/>
        <dbReference type="ChEBI" id="CHEBI:13193"/>
        <dbReference type="ChEBI" id="CHEBI:15378"/>
        <dbReference type="ChEBI" id="CHEBI:17319"/>
        <dbReference type="ChEBI" id="CHEBI:17499"/>
        <dbReference type="ChEBI" id="CHEBI:37565"/>
        <dbReference type="ChEBI" id="CHEBI:57844"/>
        <dbReference type="ChEBI" id="CHEBI:59789"/>
        <dbReference type="ChEBI" id="CHEBI:131766"/>
        <dbReference type="EC" id="4.1.99.22"/>
    </reaction>
</comment>
<evidence type="ECO:0000256" key="12">
    <source>
        <dbReference type="ARBA" id="ARBA00023134"/>
    </source>
</evidence>
<keyword evidence="9" id="KW-0547">Nucleotide-binding</keyword>
<evidence type="ECO:0000256" key="14">
    <source>
        <dbReference type="ARBA" id="ARBA00023239"/>
    </source>
</evidence>
<evidence type="ECO:0000256" key="11">
    <source>
        <dbReference type="ARBA" id="ARBA00023014"/>
    </source>
</evidence>
<dbReference type="SFLD" id="SFLDG01383">
    <property type="entry name" value="cyclic_pyranopterin_phosphate"/>
    <property type="match status" value="1"/>
</dbReference>
<dbReference type="GO" id="GO:0005525">
    <property type="term" value="F:GTP binding"/>
    <property type="evidence" value="ECO:0007669"/>
    <property type="project" value="UniProtKB-KW"/>
</dbReference>
<evidence type="ECO:0000256" key="10">
    <source>
        <dbReference type="ARBA" id="ARBA00023004"/>
    </source>
</evidence>
<dbReference type="SFLD" id="SFLDG01067">
    <property type="entry name" value="SPASM/twitch_domain_containing"/>
    <property type="match status" value="1"/>
</dbReference>
<evidence type="ECO:0000256" key="3">
    <source>
        <dbReference type="ARBA" id="ARBA00005046"/>
    </source>
</evidence>
<dbReference type="InterPro" id="IPR040064">
    <property type="entry name" value="MoaA-like"/>
</dbReference>
<dbReference type="NCBIfam" id="NF006870">
    <property type="entry name" value="PRK09364.1"/>
    <property type="match status" value="1"/>
</dbReference>
<dbReference type="SUPFAM" id="SSF102114">
    <property type="entry name" value="Radical SAM enzymes"/>
    <property type="match status" value="1"/>
</dbReference>
<evidence type="ECO:0000256" key="5">
    <source>
        <dbReference type="ARBA" id="ARBA00009862"/>
    </source>
</evidence>
<comment type="catalytic activity">
    <reaction evidence="1">
        <text>(8S)-3',8-cyclo-7,8-dihydroguanosine 5'-triphosphate = cyclic pyranopterin phosphate + diphosphate</text>
        <dbReference type="Rhea" id="RHEA:49580"/>
        <dbReference type="ChEBI" id="CHEBI:33019"/>
        <dbReference type="ChEBI" id="CHEBI:59648"/>
        <dbReference type="ChEBI" id="CHEBI:131766"/>
        <dbReference type="EC" id="4.6.1.17"/>
    </reaction>
</comment>
<dbReference type="EMBL" id="KZ293646">
    <property type="protein sequence ID" value="PBL00412.1"/>
    <property type="molecule type" value="Genomic_DNA"/>
</dbReference>
<accession>A0A2H3DYZ4</accession>
<dbReference type="SFLD" id="SFLDG01386">
    <property type="entry name" value="main_SPASM_domain-containing"/>
    <property type="match status" value="1"/>
</dbReference>
<dbReference type="OMA" id="QTVHMTS"/>
<dbReference type="InterPro" id="IPR006638">
    <property type="entry name" value="Elp3/MiaA/NifB-like_rSAM"/>
</dbReference>
<dbReference type="PANTHER" id="PTHR22960:SF0">
    <property type="entry name" value="MOLYBDENUM COFACTOR BIOSYNTHESIS PROTEIN 1"/>
    <property type="match status" value="1"/>
</dbReference>
<keyword evidence="14" id="KW-0456">Lyase</keyword>
<keyword evidence="10" id="KW-0408">Iron</keyword>
<evidence type="ECO:0000259" key="16">
    <source>
        <dbReference type="PROSITE" id="PS51918"/>
    </source>
</evidence>
<dbReference type="InterPro" id="IPR036522">
    <property type="entry name" value="MoaC_sf"/>
</dbReference>
<dbReference type="CDD" id="cd21117">
    <property type="entry name" value="Twitch_MoaA"/>
    <property type="match status" value="1"/>
</dbReference>
<keyword evidence="11" id="KW-0411">Iron-sulfur</keyword>
<evidence type="ECO:0000256" key="8">
    <source>
        <dbReference type="ARBA" id="ARBA00022723"/>
    </source>
</evidence>
<keyword evidence="18" id="KW-1185">Reference proteome</keyword>
<proteinExistence type="inferred from homology"/>
<evidence type="ECO:0000313" key="18">
    <source>
        <dbReference type="Proteomes" id="UP000217790"/>
    </source>
</evidence>
<organism evidence="17 18">
    <name type="scientific">Armillaria gallica</name>
    <name type="common">Bulbous honey fungus</name>
    <name type="synonym">Armillaria bulbosa</name>
    <dbReference type="NCBI Taxonomy" id="47427"/>
    <lineage>
        <taxon>Eukaryota</taxon>
        <taxon>Fungi</taxon>
        <taxon>Dikarya</taxon>
        <taxon>Basidiomycota</taxon>
        <taxon>Agaricomycotina</taxon>
        <taxon>Agaricomycetes</taxon>
        <taxon>Agaricomycetidae</taxon>
        <taxon>Agaricales</taxon>
        <taxon>Marasmiineae</taxon>
        <taxon>Physalacriaceae</taxon>
        <taxon>Armillaria</taxon>
    </lineage>
</organism>
<keyword evidence="7" id="KW-0949">S-adenosyl-L-methionine</keyword>
<dbReference type="PROSITE" id="PS51918">
    <property type="entry name" value="RADICAL_SAM"/>
    <property type="match status" value="1"/>
</dbReference>
<dbReference type="CDD" id="cd01420">
    <property type="entry name" value="MoaC_PE"/>
    <property type="match status" value="1"/>
</dbReference>
<sequence length="619" mass="68458">MQLNRIRSVCFWTAHRRTFTTSLSLHSDLKSQAQARISHVDAVSPFSPALIDTFRRRHDYLRISLTERCNLRCFYCMPEEGIELSPESHLLTNEEVLRLAALFVKSGVTKIRLTGGEPTVRKGLNEIIGGLNELRPYGLRSIAMTTNGLALPRRLPTLIDQGLTHLNISLDTLDPFKFEFMTRRRGHEAVLKALDAALASPALVSVKLNVVVVKGLNDSEVLDFIEMTKGQVLSVRFIEFMPFTGNAWDKRKMVPSSVLFGKIMLHHPDVERISDEVNDTARSWRVPGYKGTFGFISSMSDHFCSSCNRLRITADGQIKVCLFDAKEISLRDAMRKGATDDELLRVIGKAVSGKQEKHANMEDIDVVECPFIDLVDKSLMSLTTFLISYPLSKISLKPHGIRHRHYSSATPPSPPRLTHVDDRGRASMVDVSAKEITRRTATATGRIFIPLVAYELLVSAYPDGEEPSPVLEKAKQKVRRKGDTLTVAQLAAIMGSKKTSDLIPLCHPLQLSNVSVVLTPEAPTHDIQRHSVLCRATVCCDGKTGVEMEALTAVSVGLLTVWDMLKAVAGKEMEIGEIVVTEKSGGKSGDFNDDHGYIGLLAGFVEIVLEGFPGLTTQT</sequence>
<evidence type="ECO:0000256" key="4">
    <source>
        <dbReference type="ARBA" id="ARBA00008484"/>
    </source>
</evidence>
<dbReference type="STRING" id="47427.A0A2H3DYZ4"/>
<evidence type="ECO:0000256" key="15">
    <source>
        <dbReference type="ARBA" id="ARBA00048697"/>
    </source>
</evidence>
<dbReference type="InterPro" id="IPR007197">
    <property type="entry name" value="rSAM"/>
</dbReference>
<keyword evidence="12" id="KW-0342">GTP-binding</keyword>
<dbReference type="Gene3D" id="3.30.70.640">
    <property type="entry name" value="Molybdopterin cofactor biosynthesis C (MoaC) domain"/>
    <property type="match status" value="1"/>
</dbReference>
<dbReference type="NCBIfam" id="TIGR02666">
    <property type="entry name" value="moaA"/>
    <property type="match status" value="1"/>
</dbReference>
<dbReference type="OrthoDB" id="429626at2759"/>
<feature type="domain" description="Radical SAM core" evidence="16">
    <location>
        <begin position="53"/>
        <end position="283"/>
    </location>
</feature>
<dbReference type="Pfam" id="PF06463">
    <property type="entry name" value="Mob_synth_C"/>
    <property type="match status" value="1"/>
</dbReference>
<comment type="pathway">
    <text evidence="3">Cofactor biosynthesis; molybdopterin biosynthesis.</text>
</comment>
<name>A0A2H3DYZ4_ARMGA</name>
<dbReference type="CDD" id="cd01335">
    <property type="entry name" value="Radical_SAM"/>
    <property type="match status" value="1"/>
</dbReference>